<dbReference type="eggNOG" id="COG1512">
    <property type="taxonomic scope" value="Bacteria"/>
</dbReference>
<evidence type="ECO:0000313" key="1">
    <source>
        <dbReference type="EMBL" id="EOM76462.1"/>
    </source>
</evidence>
<keyword evidence="2" id="KW-1185">Reference proteome</keyword>
<gene>
    <name evidence="1" type="ORF">Rrhod_2257</name>
</gene>
<proteinExistence type="predicted"/>
<evidence type="ECO:0008006" key="3">
    <source>
        <dbReference type="Google" id="ProtNLM"/>
    </source>
</evidence>
<accession>R7WMC9</accession>
<dbReference type="InterPro" id="IPR033437">
    <property type="entry name" value="DUF5130"/>
</dbReference>
<dbReference type="Gene3D" id="3.10.310.50">
    <property type="match status" value="1"/>
</dbReference>
<dbReference type="Proteomes" id="UP000013525">
    <property type="component" value="Unassembled WGS sequence"/>
</dbReference>
<name>R7WMC9_9NOCA</name>
<sequence length="155" mass="16482">MVSGDPAVRDRDLPTGFVVTSSGRVSGVHRIGEPYLDDLPFTTDQLVRLDEALTDATRKSLVRYNIYIGDFGVDPAAGADALFGTTPDAAHSVLIAVLPNQRSIEIRTGRAVAGRVTERITQLGVTAALSSFREGDLIDGLVSALRVMTAAITQN</sequence>
<dbReference type="AlphaFoldDB" id="R7WMC9"/>
<protein>
    <recommendedName>
        <fullName evidence="3">DUF5130 domain-containing protein</fullName>
    </recommendedName>
</protein>
<organism evidence="1 2">
    <name type="scientific">Rhodococcus rhodnii LMG 5362</name>
    <dbReference type="NCBI Taxonomy" id="1273125"/>
    <lineage>
        <taxon>Bacteria</taxon>
        <taxon>Bacillati</taxon>
        <taxon>Actinomycetota</taxon>
        <taxon>Actinomycetes</taxon>
        <taxon>Mycobacteriales</taxon>
        <taxon>Nocardiaceae</taxon>
        <taxon>Rhodococcus</taxon>
    </lineage>
</organism>
<dbReference type="EMBL" id="APMY01000067">
    <property type="protein sequence ID" value="EOM76462.1"/>
    <property type="molecule type" value="Genomic_DNA"/>
</dbReference>
<dbReference type="RefSeq" id="WP_010838312.1">
    <property type="nucleotide sequence ID" value="NZ_APMY01000067.1"/>
</dbReference>
<dbReference type="Pfam" id="PF17174">
    <property type="entry name" value="DUF5130"/>
    <property type="match status" value="1"/>
</dbReference>
<evidence type="ECO:0000313" key="2">
    <source>
        <dbReference type="Proteomes" id="UP000013525"/>
    </source>
</evidence>
<reference evidence="1 2" key="1">
    <citation type="journal article" date="2013" name="Genome Announc.">
        <title>Draft Genome Sequence of Rhodococcus rhodnii Strain LMG5362, a Symbiont of Rhodnius prolixus (Hemiptera, Reduviidae, Triatominae), the Principle Vector of Trypanosoma cruzi.</title>
        <authorList>
            <person name="Pachebat J.A."/>
            <person name="van Keulen G."/>
            <person name="Whitten M.M."/>
            <person name="Girdwood S."/>
            <person name="Del Sol R."/>
            <person name="Dyson P.J."/>
            <person name="Facey P.D."/>
        </authorList>
    </citation>
    <scope>NUCLEOTIDE SEQUENCE [LARGE SCALE GENOMIC DNA]</scope>
    <source>
        <strain evidence="1 2">LMG 5362</strain>
    </source>
</reference>
<dbReference type="PATRIC" id="fig|1273125.3.peg.2174"/>
<comment type="caution">
    <text evidence="1">The sequence shown here is derived from an EMBL/GenBank/DDBJ whole genome shotgun (WGS) entry which is preliminary data.</text>
</comment>